<dbReference type="EMBL" id="MU167225">
    <property type="protein sequence ID" value="KAG0149710.1"/>
    <property type="molecule type" value="Genomic_DNA"/>
</dbReference>
<evidence type="ECO:0000313" key="1">
    <source>
        <dbReference type="EMBL" id="KAG0149710.1"/>
    </source>
</evidence>
<protein>
    <submittedName>
        <fullName evidence="1">Uncharacterized protein</fullName>
    </submittedName>
</protein>
<gene>
    <name evidence="1" type="ORF">CROQUDRAFT_88796</name>
</gene>
<evidence type="ECO:0000313" key="2">
    <source>
        <dbReference type="Proteomes" id="UP000886653"/>
    </source>
</evidence>
<dbReference type="AlphaFoldDB" id="A0A9P6TFG3"/>
<accession>A0A9P6TFG3</accession>
<comment type="caution">
    <text evidence="1">The sequence shown here is derived from an EMBL/GenBank/DDBJ whole genome shotgun (WGS) entry which is preliminary data.</text>
</comment>
<organism evidence="1 2">
    <name type="scientific">Cronartium quercuum f. sp. fusiforme G11</name>
    <dbReference type="NCBI Taxonomy" id="708437"/>
    <lineage>
        <taxon>Eukaryota</taxon>
        <taxon>Fungi</taxon>
        <taxon>Dikarya</taxon>
        <taxon>Basidiomycota</taxon>
        <taxon>Pucciniomycotina</taxon>
        <taxon>Pucciniomycetes</taxon>
        <taxon>Pucciniales</taxon>
        <taxon>Coleosporiaceae</taxon>
        <taxon>Cronartium</taxon>
    </lineage>
</organism>
<reference evidence="1" key="1">
    <citation type="submission" date="2013-11" db="EMBL/GenBank/DDBJ databases">
        <title>Genome sequence of the fusiform rust pathogen reveals effectors for host alternation and coevolution with pine.</title>
        <authorList>
            <consortium name="DOE Joint Genome Institute"/>
            <person name="Smith K."/>
            <person name="Pendleton A."/>
            <person name="Kubisiak T."/>
            <person name="Anderson C."/>
            <person name="Salamov A."/>
            <person name="Aerts A."/>
            <person name="Riley R."/>
            <person name="Clum A."/>
            <person name="Lindquist E."/>
            <person name="Ence D."/>
            <person name="Campbell M."/>
            <person name="Kronenberg Z."/>
            <person name="Feau N."/>
            <person name="Dhillon B."/>
            <person name="Hamelin R."/>
            <person name="Burleigh J."/>
            <person name="Smith J."/>
            <person name="Yandell M."/>
            <person name="Nelson C."/>
            <person name="Grigoriev I."/>
            <person name="Davis J."/>
        </authorList>
    </citation>
    <scope>NUCLEOTIDE SEQUENCE</scope>
    <source>
        <strain evidence="1">G11</strain>
    </source>
</reference>
<keyword evidence="2" id="KW-1185">Reference proteome</keyword>
<name>A0A9P6TFG3_9BASI</name>
<proteinExistence type="predicted"/>
<sequence>MLAMKEAHDLIGRDDKHVIPTQSSSIEPSTLSRSVNGISEMKSYTKPPRGVTLMVWALVQRIIFRGGTRPNLLNDAQKLHSMYNSIGLSDTMYSGLYPQTFAQEKRPMYVVAKRSSFQTDHGSLHTRDRVASMIESLTLVKVMGVNRLRVSRLSRLVQSNFQGRLPVCLNHAPRRPSSSMEVFGKDRNGMMYPPSSGMYPEPVRVQLTQTRTRSVGDRD</sequence>
<dbReference type="Proteomes" id="UP000886653">
    <property type="component" value="Unassembled WGS sequence"/>
</dbReference>